<feature type="compositionally biased region" description="Basic and acidic residues" evidence="5">
    <location>
        <begin position="321"/>
        <end position="344"/>
    </location>
</feature>
<feature type="region of interest" description="Disordered" evidence="5">
    <location>
        <begin position="1"/>
        <end position="21"/>
    </location>
</feature>
<evidence type="ECO:0000256" key="1">
    <source>
        <dbReference type="ARBA" id="ARBA00022723"/>
    </source>
</evidence>
<protein>
    <submittedName>
        <fullName evidence="9">LIM zinc-binding domain-containing protein</fullName>
    </submittedName>
</protein>
<dbReference type="OrthoDB" id="1679758at2759"/>
<evidence type="ECO:0000256" key="4">
    <source>
        <dbReference type="PROSITE-ProRule" id="PRU00125"/>
    </source>
</evidence>
<evidence type="ECO:0000313" key="8">
    <source>
        <dbReference type="Proteomes" id="UP000274131"/>
    </source>
</evidence>
<evidence type="ECO:0000259" key="6">
    <source>
        <dbReference type="PROSITE" id="PS50023"/>
    </source>
</evidence>
<proteinExistence type="predicted"/>
<keyword evidence="1 4" id="KW-0479">Metal-binding</keyword>
<dbReference type="Proteomes" id="UP000274131">
    <property type="component" value="Unassembled WGS sequence"/>
</dbReference>
<dbReference type="EMBL" id="UXUI01007145">
    <property type="protein sequence ID" value="VDD85737.1"/>
    <property type="molecule type" value="Genomic_DNA"/>
</dbReference>
<dbReference type="SUPFAM" id="SSF57716">
    <property type="entry name" value="Glucocorticoid receptor-like (DNA-binding domain)"/>
    <property type="match status" value="2"/>
</dbReference>
<evidence type="ECO:0000256" key="5">
    <source>
        <dbReference type="SAM" id="MobiDB-lite"/>
    </source>
</evidence>
<feature type="region of interest" description="Disordered" evidence="5">
    <location>
        <begin position="321"/>
        <end position="348"/>
    </location>
</feature>
<dbReference type="InterPro" id="IPR001781">
    <property type="entry name" value="Znf_LIM"/>
</dbReference>
<dbReference type="STRING" id="51028.A0A158Q967"/>
<keyword evidence="2 4" id="KW-0862">Zinc</keyword>
<feature type="region of interest" description="Disordered" evidence="5">
    <location>
        <begin position="547"/>
        <end position="566"/>
    </location>
</feature>
<evidence type="ECO:0000313" key="9">
    <source>
        <dbReference type="WBParaSite" id="EVEC_0000117201-mRNA-1"/>
    </source>
</evidence>
<dbReference type="Pfam" id="PF00412">
    <property type="entry name" value="LIM"/>
    <property type="match status" value="2"/>
</dbReference>
<organism evidence="9">
    <name type="scientific">Enterobius vermicularis</name>
    <name type="common">Human pinworm</name>
    <dbReference type="NCBI Taxonomy" id="51028"/>
    <lineage>
        <taxon>Eukaryota</taxon>
        <taxon>Metazoa</taxon>
        <taxon>Ecdysozoa</taxon>
        <taxon>Nematoda</taxon>
        <taxon>Chromadorea</taxon>
        <taxon>Rhabditida</taxon>
        <taxon>Spirurina</taxon>
        <taxon>Oxyuridomorpha</taxon>
        <taxon>Oxyuroidea</taxon>
        <taxon>Oxyuridae</taxon>
        <taxon>Enterobius</taxon>
    </lineage>
</organism>
<keyword evidence="3 4" id="KW-0440">LIM domain</keyword>
<dbReference type="WBParaSite" id="EVEC_0000117201-mRNA-1">
    <property type="protein sequence ID" value="EVEC_0000117201-mRNA-1"/>
    <property type="gene ID" value="EVEC_0000117201"/>
</dbReference>
<sequence length="811" mass="92627">MMSFFPGPKNEAGKTDKEKEPITVIGKETYSKFKEQFEKMPETLEQSLEERLKERELELAGLGKENLMNIKGAFENPREESEIQREKIVVERSEADKKRILSAFAKPEMTAEEAPRECAVCSKTVYPVERIFANKCLYHNYCFKCSKCSKKLLPTNYNIHEGRLLCKVHYMEVFNPDVAKTMDPATTEEDERVEDDDEDFAVSSKPKKLGADVVRSGYKAEDDLAAIGSLKQRKGDWESSAKEASTVEKKTQLELEEEVIAGKVKGNLEKFVKGETEEATEEDKKKPLEDLNLEEIGNIKNKWKTGNVEGAEMKEMSKEELEELRKGPGVKDRFKERTEAEETVQKQWDSSELDTKAVADARRSFLEGSAFQSAPIEKTAEEIEFKKLQDFKERFEKGEESAPVERTAIDVKAEGLGNIKAAFEKGGADEEDMTPEERAELKKKEIEAEFLRYKLARRAAAQRAAAEKFFCNFFLYFPHVLLKAAQGENPDEAAEEVLPPPEVGSIKDRFEKGEAFKTVHGEKQLDVEIKMAGKAREKFQQIDAEGSTMVSPTPKEKHESKWDKKPTVVPEVINKRVIEDEPDEPEDEDAYDVKNLMNKFKNIENEPAKVQTHERPLDLEGIKVEAKNLKEQFEKAGSRSEAELAEEKRRQLEEEFARLKEEKEAAQAAREESPPEEEKAPQKEEIQVAADHASKMTAKWEKIQRKEAKKAEKSKMPQRTAAQAAWWAQITAPPMCDACKRGVYMAERFECFSQLYHQKCFRCKHCNSPLRAENCQRSAAGDLFCETHYRRLFAPQSSFIFCNNQRFVASG</sequence>
<dbReference type="PROSITE" id="PS50023">
    <property type="entry name" value="LIM_DOMAIN_2"/>
    <property type="match status" value="2"/>
</dbReference>
<feature type="compositionally biased region" description="Basic and acidic residues" evidence="5">
    <location>
        <begin position="11"/>
        <end position="21"/>
    </location>
</feature>
<name>A0A158Q967_ENTVE</name>
<reference evidence="7 8" key="2">
    <citation type="submission" date="2018-10" db="EMBL/GenBank/DDBJ databases">
        <authorList>
            <consortium name="Pathogen Informatics"/>
        </authorList>
    </citation>
    <scope>NUCLEOTIDE SEQUENCE [LARGE SCALE GENOMIC DNA]</scope>
</reference>
<dbReference type="CDD" id="cd09358">
    <property type="entry name" value="LIM_Mical_like"/>
    <property type="match status" value="1"/>
</dbReference>
<dbReference type="SMART" id="SM00132">
    <property type="entry name" value="LIM"/>
    <property type="match status" value="2"/>
</dbReference>
<evidence type="ECO:0000256" key="2">
    <source>
        <dbReference type="ARBA" id="ARBA00022833"/>
    </source>
</evidence>
<feature type="region of interest" description="Disordered" evidence="5">
    <location>
        <begin position="661"/>
        <end position="697"/>
    </location>
</feature>
<dbReference type="PROSITE" id="PS00478">
    <property type="entry name" value="LIM_DOMAIN_1"/>
    <property type="match status" value="2"/>
</dbReference>
<gene>
    <name evidence="7" type="ORF">EVEC_LOCUS880</name>
</gene>
<keyword evidence="8" id="KW-1185">Reference proteome</keyword>
<accession>A0A158Q967</accession>
<feature type="domain" description="LIM zinc-binding" evidence="6">
    <location>
        <begin position="116"/>
        <end position="176"/>
    </location>
</feature>
<reference evidence="9" key="1">
    <citation type="submission" date="2016-04" db="UniProtKB">
        <authorList>
            <consortium name="WormBaseParasite"/>
        </authorList>
    </citation>
    <scope>IDENTIFICATION</scope>
</reference>
<dbReference type="PANTHER" id="PTHR24206">
    <property type="entry name" value="OS06G0237300 PROTEIN"/>
    <property type="match status" value="1"/>
</dbReference>
<evidence type="ECO:0000313" key="7">
    <source>
        <dbReference type="EMBL" id="VDD85737.1"/>
    </source>
</evidence>
<dbReference type="Gene3D" id="2.10.110.10">
    <property type="entry name" value="Cysteine Rich Protein"/>
    <property type="match status" value="2"/>
</dbReference>
<dbReference type="AlphaFoldDB" id="A0A158Q967"/>
<feature type="compositionally biased region" description="Basic and acidic residues" evidence="5">
    <location>
        <begin position="554"/>
        <end position="566"/>
    </location>
</feature>
<evidence type="ECO:0000256" key="3">
    <source>
        <dbReference type="ARBA" id="ARBA00023038"/>
    </source>
</evidence>
<dbReference type="GO" id="GO:0046872">
    <property type="term" value="F:metal ion binding"/>
    <property type="evidence" value="ECO:0007669"/>
    <property type="project" value="UniProtKB-KW"/>
</dbReference>
<feature type="domain" description="LIM zinc-binding" evidence="6">
    <location>
        <begin position="734"/>
        <end position="795"/>
    </location>
</feature>